<evidence type="ECO:0000313" key="3">
    <source>
        <dbReference type="Proteomes" id="UP000007800"/>
    </source>
</evidence>
<dbReference type="EMBL" id="GG678123">
    <property type="protein sequence ID" value="EER09697.1"/>
    <property type="molecule type" value="Genomic_DNA"/>
</dbReference>
<dbReference type="Proteomes" id="UP000007800">
    <property type="component" value="Unassembled WGS sequence"/>
</dbReference>
<evidence type="ECO:0000256" key="1">
    <source>
        <dbReference type="SAM" id="MobiDB-lite"/>
    </source>
</evidence>
<keyword evidence="3" id="KW-1185">Reference proteome</keyword>
<organism evidence="3">
    <name type="scientific">Perkinsus marinus (strain ATCC 50983 / TXsc)</name>
    <dbReference type="NCBI Taxonomy" id="423536"/>
    <lineage>
        <taxon>Eukaryota</taxon>
        <taxon>Sar</taxon>
        <taxon>Alveolata</taxon>
        <taxon>Perkinsozoa</taxon>
        <taxon>Perkinsea</taxon>
        <taxon>Perkinsida</taxon>
        <taxon>Perkinsidae</taxon>
        <taxon>Perkinsus</taxon>
    </lineage>
</organism>
<accession>C5L0P5</accession>
<sequence length="58" mass="5881">MTSEELKLEGETFPSLELAVNDTVKGSANAAAGGGGGNINNNVSEGGRQHIGKKRVLG</sequence>
<proteinExistence type="predicted"/>
<evidence type="ECO:0000313" key="2">
    <source>
        <dbReference type="EMBL" id="EER09697.1"/>
    </source>
</evidence>
<gene>
    <name evidence="2" type="ORF">Pmar_PMAR022135</name>
</gene>
<dbReference type="GeneID" id="9086952"/>
<dbReference type="AlphaFoldDB" id="C5L0P5"/>
<reference evidence="2 3" key="1">
    <citation type="submission" date="2008-07" db="EMBL/GenBank/DDBJ databases">
        <authorList>
            <person name="El-Sayed N."/>
            <person name="Caler E."/>
            <person name="Inman J."/>
            <person name="Amedeo P."/>
            <person name="Hass B."/>
            <person name="Wortman J."/>
        </authorList>
    </citation>
    <scope>NUCLEOTIDE SEQUENCE [LARGE SCALE GENOMIC DNA]</scope>
    <source>
        <strain evidence="3">ATCC 50983 / TXsc</strain>
    </source>
</reference>
<protein>
    <submittedName>
        <fullName evidence="2">Uncharacterized protein</fullName>
    </submittedName>
</protein>
<name>C5L0P5_PERM5</name>
<dbReference type="InParanoid" id="C5L0P5"/>
<feature type="region of interest" description="Disordered" evidence="1">
    <location>
        <begin position="27"/>
        <end position="58"/>
    </location>
</feature>
<dbReference type="RefSeq" id="XP_002777902.1">
    <property type="nucleotide sequence ID" value="XM_002777856.1"/>
</dbReference>